<organism evidence="1 2">
    <name type="scientific">Anaerovirgula multivorans</name>
    <dbReference type="NCBI Taxonomy" id="312168"/>
    <lineage>
        <taxon>Bacteria</taxon>
        <taxon>Bacillati</taxon>
        <taxon>Bacillota</taxon>
        <taxon>Clostridia</taxon>
        <taxon>Peptostreptococcales</taxon>
        <taxon>Natronincolaceae</taxon>
        <taxon>Anaerovirgula</taxon>
    </lineage>
</organism>
<name>A0A239CU46_9FIRM</name>
<keyword evidence="2" id="KW-1185">Reference proteome</keyword>
<protein>
    <submittedName>
        <fullName evidence="1">Uncharacterized protein</fullName>
    </submittedName>
</protein>
<dbReference type="AlphaFoldDB" id="A0A239CU46"/>
<gene>
    <name evidence="1" type="ORF">SAMN05446037_1006160</name>
</gene>
<sequence length="56" mass="6461">MNDASVMLKKFGTVDINKIVKGHKVGNLWHVYVYDDWHVVPQCDVEDIPGYIKNKC</sequence>
<proteinExistence type="predicted"/>
<reference evidence="1 2" key="1">
    <citation type="submission" date="2017-06" db="EMBL/GenBank/DDBJ databases">
        <authorList>
            <person name="Kim H.J."/>
            <person name="Triplett B.A."/>
        </authorList>
    </citation>
    <scope>NUCLEOTIDE SEQUENCE [LARGE SCALE GENOMIC DNA]</scope>
    <source>
        <strain evidence="1 2">SCA</strain>
    </source>
</reference>
<dbReference type="RefSeq" id="WP_176431274.1">
    <property type="nucleotide sequence ID" value="NZ_FZOJ01000006.1"/>
</dbReference>
<accession>A0A239CU46</accession>
<dbReference type="Proteomes" id="UP000198304">
    <property type="component" value="Unassembled WGS sequence"/>
</dbReference>
<evidence type="ECO:0000313" key="2">
    <source>
        <dbReference type="Proteomes" id="UP000198304"/>
    </source>
</evidence>
<evidence type="ECO:0000313" key="1">
    <source>
        <dbReference type="EMBL" id="SNS23766.1"/>
    </source>
</evidence>
<dbReference type="EMBL" id="FZOJ01000006">
    <property type="protein sequence ID" value="SNS23766.1"/>
    <property type="molecule type" value="Genomic_DNA"/>
</dbReference>